<dbReference type="InterPro" id="IPR050177">
    <property type="entry name" value="Lipid_A_modif_metabolic_enz"/>
</dbReference>
<dbReference type="InterPro" id="IPR036291">
    <property type="entry name" value="NAD(P)-bd_dom_sf"/>
</dbReference>
<dbReference type="PANTHER" id="PTHR43245:SF51">
    <property type="entry name" value="SHORT CHAIN DEHYDROGENASE_REDUCTASE FAMILY 42E, MEMBER 2"/>
    <property type="match status" value="1"/>
</dbReference>
<sequence length="366" mass="40616">MSITSRVWSVNREYKHDAQQFVIMGCEFKRVVLVGGSGFLGLHLIEAFWNLEPRPEIHVIDIRELPDIPKCLTFDKSAITVHNANITVKHEITAVLDNVQPEVVVHSASPIHGLGPQVYHQVNVVGTQKLLEACTEHKSVKAFVYTSSSGVVFCGDDLYGVNEEMPFPAKAMDAYNETKQLGEEIVLKSNCPDLKTIALRPAGIFGPGDRQMIPNLKLVAQRNQHRVQLGANNNLFDVTYVGNVAHSHVLGANALCGPEADKVAGQAFFITNDEPIFFWSFARVIYASEGKYDMPKIVIPLKLAVGLGYLSQWVCKLIGKDPSFTAFRVRTACATRYYDITKAKTLLNYKPKWTLEEAVAVTLANE</sequence>
<dbReference type="Proteomes" id="UP001362899">
    <property type="component" value="Unassembled WGS sequence"/>
</dbReference>
<dbReference type="EMBL" id="BTGC01000003">
    <property type="protein sequence ID" value="GMM50996.1"/>
    <property type="molecule type" value="Genomic_DNA"/>
</dbReference>
<proteinExistence type="inferred from homology"/>
<name>A0AAV5RK53_STABA</name>
<reference evidence="4 5" key="1">
    <citation type="journal article" date="2023" name="Elife">
        <title>Identification of key yeast species and microbe-microbe interactions impacting larval growth of Drosophila in the wild.</title>
        <authorList>
            <person name="Mure A."/>
            <person name="Sugiura Y."/>
            <person name="Maeda R."/>
            <person name="Honda K."/>
            <person name="Sakurai N."/>
            <person name="Takahashi Y."/>
            <person name="Watada M."/>
            <person name="Katoh T."/>
            <person name="Gotoh A."/>
            <person name="Gotoh Y."/>
            <person name="Taniguchi I."/>
            <person name="Nakamura K."/>
            <person name="Hayashi T."/>
            <person name="Katayama T."/>
            <person name="Uemura T."/>
            <person name="Hattori Y."/>
        </authorList>
    </citation>
    <scope>NUCLEOTIDE SEQUENCE [LARGE SCALE GENOMIC DNA]</scope>
    <source>
        <strain evidence="4 5">SB-73</strain>
    </source>
</reference>
<organism evidence="4 5">
    <name type="scientific">Starmerella bacillaris</name>
    <name type="common">Yeast</name>
    <name type="synonym">Candida zemplinina</name>
    <dbReference type="NCBI Taxonomy" id="1247836"/>
    <lineage>
        <taxon>Eukaryota</taxon>
        <taxon>Fungi</taxon>
        <taxon>Dikarya</taxon>
        <taxon>Ascomycota</taxon>
        <taxon>Saccharomycotina</taxon>
        <taxon>Dipodascomycetes</taxon>
        <taxon>Dipodascales</taxon>
        <taxon>Trichomonascaceae</taxon>
        <taxon>Starmerella</taxon>
    </lineage>
</organism>
<dbReference type="GO" id="GO:0016616">
    <property type="term" value="F:oxidoreductase activity, acting on the CH-OH group of donors, NAD or NADP as acceptor"/>
    <property type="evidence" value="ECO:0007669"/>
    <property type="project" value="InterPro"/>
</dbReference>
<keyword evidence="5" id="KW-1185">Reference proteome</keyword>
<gene>
    <name evidence="4" type="ORF">DASB73_019540</name>
</gene>
<keyword evidence="2" id="KW-0560">Oxidoreductase</keyword>
<evidence type="ECO:0000313" key="5">
    <source>
        <dbReference type="Proteomes" id="UP001362899"/>
    </source>
</evidence>
<comment type="caution">
    <text evidence="4">The sequence shown here is derived from an EMBL/GenBank/DDBJ whole genome shotgun (WGS) entry which is preliminary data.</text>
</comment>
<dbReference type="Gene3D" id="3.40.50.720">
    <property type="entry name" value="NAD(P)-binding Rossmann-like Domain"/>
    <property type="match status" value="1"/>
</dbReference>
<comment type="similarity">
    <text evidence="1">Belongs to the 3-beta-HSD family.</text>
</comment>
<dbReference type="InterPro" id="IPR002225">
    <property type="entry name" value="3Beta_OHSteriod_DH/Estase"/>
</dbReference>
<dbReference type="GO" id="GO:0006694">
    <property type="term" value="P:steroid biosynthetic process"/>
    <property type="evidence" value="ECO:0007669"/>
    <property type="project" value="InterPro"/>
</dbReference>
<protein>
    <submittedName>
        <fullName evidence="4">Sterol-4-alpha-carboxylate 3-dehydrogenase (Decarboxylating)</fullName>
    </submittedName>
</protein>
<evidence type="ECO:0000256" key="2">
    <source>
        <dbReference type="ARBA" id="ARBA00023002"/>
    </source>
</evidence>
<dbReference type="AlphaFoldDB" id="A0AAV5RK53"/>
<evidence type="ECO:0000259" key="3">
    <source>
        <dbReference type="Pfam" id="PF01073"/>
    </source>
</evidence>
<dbReference type="Pfam" id="PF01073">
    <property type="entry name" value="3Beta_HSD"/>
    <property type="match status" value="1"/>
</dbReference>
<feature type="domain" description="3-beta hydroxysteroid dehydrogenase/isomerase" evidence="3">
    <location>
        <begin position="32"/>
        <end position="298"/>
    </location>
</feature>
<evidence type="ECO:0000256" key="1">
    <source>
        <dbReference type="ARBA" id="ARBA00009219"/>
    </source>
</evidence>
<dbReference type="SUPFAM" id="SSF51735">
    <property type="entry name" value="NAD(P)-binding Rossmann-fold domains"/>
    <property type="match status" value="1"/>
</dbReference>
<evidence type="ECO:0000313" key="4">
    <source>
        <dbReference type="EMBL" id="GMM50996.1"/>
    </source>
</evidence>
<accession>A0AAV5RK53</accession>
<dbReference type="PANTHER" id="PTHR43245">
    <property type="entry name" value="BIFUNCTIONAL POLYMYXIN RESISTANCE PROTEIN ARNA"/>
    <property type="match status" value="1"/>
</dbReference>